<sequence>MCSLTGGVYVLGIFCFVYIGKGSVYTRLCYPNQNTYMYKYFHTGIYVYIFILRKYNVSYKCNTIYKVYTTMPYIVWPIFTPPPFFHVYFISCIRSTMCTFHAMLFTHFICYFIYTGLGWGIASISTVYNRIHCITLIYYLIFTNAILAFPAEVTILYIRTPIWKLLFTRMPGCWYVWYFMCENVDCVPQQKSYKNL</sequence>
<keyword evidence="1" id="KW-1133">Transmembrane helix</keyword>
<protein>
    <submittedName>
        <fullName evidence="2">p110 14L 1</fullName>
    </submittedName>
</protein>
<feature type="transmembrane region" description="Helical" evidence="1">
    <location>
        <begin position="73"/>
        <end position="90"/>
    </location>
</feature>
<feature type="transmembrane region" description="Helical" evidence="1">
    <location>
        <begin position="36"/>
        <end position="53"/>
    </location>
</feature>
<organismHost>
    <name type="scientific">Potamochoerus larvatus</name>
    <name type="common">Bushpig</name>
    <dbReference type="NCBI Taxonomy" id="273792"/>
</organismHost>
<accession>A0A894KS66</accession>
<feature type="transmembrane region" description="Helical" evidence="1">
    <location>
        <begin position="136"/>
        <end position="158"/>
    </location>
</feature>
<organismHost>
    <name type="scientific">Ornithodoros moubata</name>
    <name type="common">Soft tick</name>
    <name type="synonym">Argasid tick</name>
    <dbReference type="NCBI Taxonomy" id="6938"/>
</organismHost>
<gene>
    <name evidence="2" type="ORF">110_14L_1</name>
</gene>
<keyword evidence="1" id="KW-0472">Membrane</keyword>
<evidence type="ECO:0000256" key="1">
    <source>
        <dbReference type="SAM" id="Phobius"/>
    </source>
</evidence>
<keyword evidence="1" id="KW-0812">Transmembrane</keyword>
<evidence type="ECO:0000313" key="3">
    <source>
        <dbReference type="Proteomes" id="UP000427047"/>
    </source>
</evidence>
<evidence type="ECO:0000313" key="2">
    <source>
        <dbReference type="EMBL" id="QRW44295.1"/>
    </source>
</evidence>
<organismHost>
    <name type="scientific">Ornithodoros</name>
    <name type="common">relapsing fever ticks</name>
    <dbReference type="NCBI Taxonomy" id="6937"/>
</organismHost>
<proteinExistence type="predicted"/>
<feature type="transmembrane region" description="Helical" evidence="1">
    <location>
        <begin position="102"/>
        <end position="124"/>
    </location>
</feature>
<feature type="transmembrane region" description="Helical" evidence="1">
    <location>
        <begin position="6"/>
        <end position="24"/>
    </location>
</feature>
<organismHost>
    <name type="scientific">Phacochoerus africanus</name>
    <name type="common">Warthog</name>
    <dbReference type="NCBI Taxonomy" id="41426"/>
</organismHost>
<organismHost>
    <name type="scientific">Phacochoerus aethiopicus</name>
    <name type="common">Warthog</name>
    <dbReference type="NCBI Taxonomy" id="85517"/>
</organismHost>
<reference evidence="2 3" key="1">
    <citation type="submission" date="2019-08" db="EMBL/GenBank/DDBJ databases">
        <authorList>
            <person name="Ndlovu S.S."/>
        </authorList>
    </citation>
    <scope>NUCLEOTIDE SEQUENCE [LARGE SCALE GENOMIC DNA]</scope>
    <source>
        <strain evidence="2">LIV_5_40</strain>
    </source>
</reference>
<organismHost>
    <name type="scientific">Sus scrofa</name>
    <name type="common">Pig</name>
    <dbReference type="NCBI Taxonomy" id="9823"/>
</organismHost>
<dbReference type="EMBL" id="MN318203">
    <property type="protein sequence ID" value="QRW44295.1"/>
    <property type="molecule type" value="Genomic_DNA"/>
</dbReference>
<name>A0A894KS66_ASF</name>
<dbReference type="Proteomes" id="UP000427047">
    <property type="component" value="Segment"/>
</dbReference>
<organism evidence="2 3">
    <name type="scientific">African swine fever virus</name>
    <name type="common">ASFV</name>
    <dbReference type="NCBI Taxonomy" id="10497"/>
    <lineage>
        <taxon>Viruses</taxon>
        <taxon>Varidnaviria</taxon>
        <taxon>Bamfordvirae</taxon>
        <taxon>Nucleocytoviricota</taxon>
        <taxon>Pokkesviricetes</taxon>
        <taxon>Asfuvirales</taxon>
        <taxon>Asfarviridae</taxon>
        <taxon>Asfivirus</taxon>
        <taxon>Asfivirus haemorrhagiae</taxon>
    </lineage>
</organism>